<organism evidence="2 3">
    <name type="scientific">Populus tomentosa</name>
    <name type="common">Chinese white poplar</name>
    <dbReference type="NCBI Taxonomy" id="118781"/>
    <lineage>
        <taxon>Eukaryota</taxon>
        <taxon>Viridiplantae</taxon>
        <taxon>Streptophyta</taxon>
        <taxon>Embryophyta</taxon>
        <taxon>Tracheophyta</taxon>
        <taxon>Spermatophyta</taxon>
        <taxon>Magnoliopsida</taxon>
        <taxon>eudicotyledons</taxon>
        <taxon>Gunneridae</taxon>
        <taxon>Pentapetalae</taxon>
        <taxon>rosids</taxon>
        <taxon>fabids</taxon>
        <taxon>Malpighiales</taxon>
        <taxon>Salicaceae</taxon>
        <taxon>Saliceae</taxon>
        <taxon>Populus</taxon>
    </lineage>
</organism>
<dbReference type="GO" id="GO:0050660">
    <property type="term" value="F:flavin adenine dinucleotide binding"/>
    <property type="evidence" value="ECO:0007669"/>
    <property type="project" value="TreeGrafter"/>
</dbReference>
<proteinExistence type="predicted"/>
<gene>
    <name evidence="2" type="ORF">POTOM_010046</name>
</gene>
<dbReference type="GO" id="GO:0003958">
    <property type="term" value="F:NADPH-hemoprotein reductase activity"/>
    <property type="evidence" value="ECO:0007669"/>
    <property type="project" value="TreeGrafter"/>
</dbReference>
<dbReference type="EMBL" id="JAAWWB010000004">
    <property type="protein sequence ID" value="KAG6784355.1"/>
    <property type="molecule type" value="Genomic_DNA"/>
</dbReference>
<sequence length="124" mass="13743">MNFIYEDELNNFVAQGVISELLVAFSREGPQKEHVQHKMVDKAAEIWSIISQGGYLYACGDARGMARDVHRTLHTIVQEQGGLDSSKTESMVKKLQMEGRYLRDLLLDSGVPAGLDKDGGESES</sequence>
<evidence type="ECO:0000313" key="3">
    <source>
        <dbReference type="Proteomes" id="UP000886885"/>
    </source>
</evidence>
<keyword evidence="1" id="KW-0285">Flavoprotein</keyword>
<evidence type="ECO:0000313" key="2">
    <source>
        <dbReference type="EMBL" id="KAG6784355.1"/>
    </source>
</evidence>
<dbReference type="PANTHER" id="PTHR19384:SF111">
    <property type="entry name" value="NADPH--CYTOCHROME P450 REDUCTASE 1"/>
    <property type="match status" value="1"/>
</dbReference>
<accession>A0A8X8DAF7</accession>
<dbReference type="GO" id="GO:0010181">
    <property type="term" value="F:FMN binding"/>
    <property type="evidence" value="ECO:0007669"/>
    <property type="project" value="TreeGrafter"/>
</dbReference>
<comment type="caution">
    <text evidence="2">The sequence shown here is derived from an EMBL/GenBank/DDBJ whole genome shotgun (WGS) entry which is preliminary data.</text>
</comment>
<dbReference type="Proteomes" id="UP000886885">
    <property type="component" value="Chromosome 2D"/>
</dbReference>
<evidence type="ECO:0008006" key="4">
    <source>
        <dbReference type="Google" id="ProtNLM"/>
    </source>
</evidence>
<dbReference type="OrthoDB" id="1856718at2759"/>
<reference evidence="2" key="1">
    <citation type="journal article" date="2020" name="bioRxiv">
        <title>Hybrid origin of Populus tomentosa Carr. identified through genome sequencing and phylogenomic analysis.</title>
        <authorList>
            <person name="An X."/>
            <person name="Gao K."/>
            <person name="Chen Z."/>
            <person name="Li J."/>
            <person name="Yang X."/>
            <person name="Yang X."/>
            <person name="Zhou J."/>
            <person name="Guo T."/>
            <person name="Zhao T."/>
            <person name="Huang S."/>
            <person name="Miao D."/>
            <person name="Khan W.U."/>
            <person name="Rao P."/>
            <person name="Ye M."/>
            <person name="Lei B."/>
            <person name="Liao W."/>
            <person name="Wang J."/>
            <person name="Ji L."/>
            <person name="Li Y."/>
            <person name="Guo B."/>
            <person name="Mustafa N.S."/>
            <person name="Li S."/>
            <person name="Yun Q."/>
            <person name="Keller S.R."/>
            <person name="Mao J."/>
            <person name="Zhang R."/>
            <person name="Strauss S.H."/>
        </authorList>
    </citation>
    <scope>NUCLEOTIDE SEQUENCE</scope>
    <source>
        <strain evidence="2">GM15</strain>
        <tissue evidence="2">Leaf</tissue>
    </source>
</reference>
<dbReference type="GO" id="GO:0005829">
    <property type="term" value="C:cytosol"/>
    <property type="evidence" value="ECO:0007669"/>
    <property type="project" value="TreeGrafter"/>
</dbReference>
<dbReference type="AlphaFoldDB" id="A0A8X8DAF7"/>
<name>A0A8X8DAF7_POPTO</name>
<evidence type="ECO:0000256" key="1">
    <source>
        <dbReference type="ARBA" id="ARBA00022630"/>
    </source>
</evidence>
<dbReference type="PANTHER" id="PTHR19384">
    <property type="entry name" value="NITRIC OXIDE SYNTHASE-RELATED"/>
    <property type="match status" value="1"/>
</dbReference>
<keyword evidence="3" id="KW-1185">Reference proteome</keyword>
<protein>
    <recommendedName>
        <fullName evidence="4">Oxidoreductase FAD/NAD(P)-binding domain-containing protein</fullName>
    </recommendedName>
</protein>